<proteinExistence type="predicted"/>
<reference evidence="1 2" key="1">
    <citation type="submission" date="2018-09" db="EMBL/GenBank/DDBJ databases">
        <authorList>
            <person name="Postec A."/>
        </authorList>
    </citation>
    <scope>NUCLEOTIDE SEQUENCE [LARGE SCALE GENOMIC DNA]</scope>
    <source>
        <strain evidence="1">70B-A</strain>
    </source>
</reference>
<accession>A0A3P7RVV1</accession>
<evidence type="ECO:0000313" key="2">
    <source>
        <dbReference type="Proteomes" id="UP000279029"/>
    </source>
</evidence>
<organism evidence="1 2">
    <name type="scientific">Petrocella atlantisensis</name>
    <dbReference type="NCBI Taxonomy" id="2173034"/>
    <lineage>
        <taxon>Bacteria</taxon>
        <taxon>Bacillati</taxon>
        <taxon>Bacillota</taxon>
        <taxon>Clostridia</taxon>
        <taxon>Lachnospirales</taxon>
        <taxon>Vallitaleaceae</taxon>
        <taxon>Petrocella</taxon>
    </lineage>
</organism>
<dbReference type="EMBL" id="LR130778">
    <property type="protein sequence ID" value="VDN46906.1"/>
    <property type="molecule type" value="Genomic_DNA"/>
</dbReference>
<dbReference type="KEGG" id="cbar:PATL70BA_1032"/>
<sequence>MRIVIILSVNVQQLLCTAVTHENNYTISNSLKPLVNSTKGLDTICLYCIRGTLSCTIEHILRLFIEIITKFRYFYIPI</sequence>
<dbReference type="Proteomes" id="UP000279029">
    <property type="component" value="Chromosome"/>
</dbReference>
<evidence type="ECO:0000313" key="1">
    <source>
        <dbReference type="EMBL" id="VDN46906.1"/>
    </source>
</evidence>
<protein>
    <submittedName>
        <fullName evidence="1">Uncharacterized protein</fullName>
    </submittedName>
</protein>
<dbReference type="AlphaFoldDB" id="A0A3P7RVV1"/>
<gene>
    <name evidence="1" type="ORF">PATL70BA_1032</name>
</gene>
<keyword evidence="2" id="KW-1185">Reference proteome</keyword>
<name>A0A3P7RVV1_9FIRM</name>